<dbReference type="Pfam" id="PF02759">
    <property type="entry name" value="RUN"/>
    <property type="match status" value="1"/>
</dbReference>
<proteinExistence type="predicted"/>
<feature type="compositionally biased region" description="Polar residues" evidence="5">
    <location>
        <begin position="300"/>
        <end position="311"/>
    </location>
</feature>
<feature type="compositionally biased region" description="Basic and acidic residues" evidence="5">
    <location>
        <begin position="319"/>
        <end position="331"/>
    </location>
</feature>
<dbReference type="InterPro" id="IPR004012">
    <property type="entry name" value="Run_dom"/>
</dbReference>
<dbReference type="GO" id="GO:0005765">
    <property type="term" value="C:lysosomal membrane"/>
    <property type="evidence" value="ECO:0007669"/>
    <property type="project" value="UniProtKB-SubCell"/>
</dbReference>
<dbReference type="EMBL" id="JAFNEN010000360">
    <property type="protein sequence ID" value="KAG8184800.1"/>
    <property type="molecule type" value="Genomic_DNA"/>
</dbReference>
<dbReference type="PROSITE" id="PS50003">
    <property type="entry name" value="PH_DOMAIN"/>
    <property type="match status" value="1"/>
</dbReference>
<dbReference type="PROSITE" id="PS50826">
    <property type="entry name" value="RUN"/>
    <property type="match status" value="1"/>
</dbReference>
<feature type="region of interest" description="Disordered" evidence="5">
    <location>
        <begin position="382"/>
        <end position="445"/>
    </location>
</feature>
<keyword evidence="4" id="KW-0458">Lysosome</keyword>
<evidence type="ECO:0000313" key="8">
    <source>
        <dbReference type="EMBL" id="KAG8184800.1"/>
    </source>
</evidence>
<dbReference type="InterPro" id="IPR037213">
    <property type="entry name" value="Run_dom_sf"/>
</dbReference>
<dbReference type="SUPFAM" id="SSF50729">
    <property type="entry name" value="PH domain-like"/>
    <property type="match status" value="1"/>
</dbReference>
<gene>
    <name evidence="8" type="ORF">JTE90_001498</name>
</gene>
<feature type="domain" description="RUN" evidence="7">
    <location>
        <begin position="49"/>
        <end position="171"/>
    </location>
</feature>
<dbReference type="InterPro" id="IPR053015">
    <property type="entry name" value="PH_domain-containing_M2"/>
</dbReference>
<dbReference type="GO" id="GO:0032880">
    <property type="term" value="P:regulation of protein localization"/>
    <property type="evidence" value="ECO:0007669"/>
    <property type="project" value="TreeGrafter"/>
</dbReference>
<accession>A0AAV6UK35</accession>
<reference evidence="8 9" key="1">
    <citation type="journal article" date="2022" name="Nat. Ecol. Evol.">
        <title>A masculinizing supergene underlies an exaggerated male reproductive morph in a spider.</title>
        <authorList>
            <person name="Hendrickx F."/>
            <person name="De Corte Z."/>
            <person name="Sonet G."/>
            <person name="Van Belleghem S.M."/>
            <person name="Kostlbacher S."/>
            <person name="Vangestel C."/>
        </authorList>
    </citation>
    <scope>NUCLEOTIDE SEQUENCE [LARGE SCALE GENOMIC DNA]</scope>
    <source>
        <strain evidence="8">W744_W776</strain>
    </source>
</reference>
<dbReference type="GO" id="GO:0019894">
    <property type="term" value="F:kinesin binding"/>
    <property type="evidence" value="ECO:0007669"/>
    <property type="project" value="TreeGrafter"/>
</dbReference>
<keyword evidence="3" id="KW-0963">Cytoplasm</keyword>
<protein>
    <recommendedName>
        <fullName evidence="10">Pleckstrin homology domain-containing family M member 2</fullName>
    </recommendedName>
</protein>
<feature type="compositionally biased region" description="Polar residues" evidence="5">
    <location>
        <begin position="420"/>
        <end position="431"/>
    </location>
</feature>
<dbReference type="GO" id="GO:0007030">
    <property type="term" value="P:Golgi organization"/>
    <property type="evidence" value="ECO:0007669"/>
    <property type="project" value="TreeGrafter"/>
</dbReference>
<evidence type="ECO:0008006" key="10">
    <source>
        <dbReference type="Google" id="ProtNLM"/>
    </source>
</evidence>
<keyword evidence="9" id="KW-1185">Reference proteome</keyword>
<feature type="region of interest" description="Disordered" evidence="5">
    <location>
        <begin position="226"/>
        <end position="255"/>
    </location>
</feature>
<dbReference type="Gene3D" id="2.30.29.30">
    <property type="entry name" value="Pleckstrin-homology domain (PH domain)/Phosphotyrosine-binding domain (PTB)"/>
    <property type="match status" value="1"/>
</dbReference>
<dbReference type="InterPro" id="IPR001849">
    <property type="entry name" value="PH_domain"/>
</dbReference>
<comment type="subcellular location">
    <subcellularLocation>
        <location evidence="1">Cytoplasm</location>
    </subcellularLocation>
    <subcellularLocation>
        <location evidence="2">Lysosome membrane</location>
    </subcellularLocation>
</comment>
<feature type="compositionally biased region" description="Low complexity" evidence="5">
    <location>
        <begin position="232"/>
        <end position="246"/>
    </location>
</feature>
<dbReference type="PANTHER" id="PTHR46556:SF1">
    <property type="entry name" value="PLECKSTRIN HOMOLOGY DOMAIN-CONTAINING FAMILY M MEMBER 2"/>
    <property type="match status" value="1"/>
</dbReference>
<dbReference type="InterPro" id="IPR057288">
    <property type="entry name" value="PH_PLEKHM2"/>
</dbReference>
<dbReference type="PANTHER" id="PTHR46556">
    <property type="entry name" value="PLECKSTRIN HOMOLOGY DOMAIN-CONTAINING FAMILY M MEMBER 2"/>
    <property type="match status" value="1"/>
</dbReference>
<evidence type="ECO:0000256" key="1">
    <source>
        <dbReference type="ARBA" id="ARBA00004496"/>
    </source>
</evidence>
<dbReference type="Proteomes" id="UP000827092">
    <property type="component" value="Unassembled WGS sequence"/>
</dbReference>
<comment type="caution">
    <text evidence="8">The sequence shown here is derived from an EMBL/GenBank/DDBJ whole genome shotgun (WGS) entry which is preliminary data.</text>
</comment>
<feature type="compositionally biased region" description="Polar residues" evidence="5">
    <location>
        <begin position="345"/>
        <end position="356"/>
    </location>
</feature>
<organism evidence="8 9">
    <name type="scientific">Oedothorax gibbosus</name>
    <dbReference type="NCBI Taxonomy" id="931172"/>
    <lineage>
        <taxon>Eukaryota</taxon>
        <taxon>Metazoa</taxon>
        <taxon>Ecdysozoa</taxon>
        <taxon>Arthropoda</taxon>
        <taxon>Chelicerata</taxon>
        <taxon>Arachnida</taxon>
        <taxon>Araneae</taxon>
        <taxon>Araneomorphae</taxon>
        <taxon>Entelegynae</taxon>
        <taxon>Araneoidea</taxon>
        <taxon>Linyphiidae</taxon>
        <taxon>Erigoninae</taxon>
        <taxon>Oedothorax</taxon>
    </lineage>
</organism>
<name>A0AAV6UK35_9ARAC</name>
<dbReference type="InterPro" id="IPR047327">
    <property type="entry name" value="RUN_PLEKHM2"/>
</dbReference>
<dbReference type="SUPFAM" id="SSF140741">
    <property type="entry name" value="RUN domain-like"/>
    <property type="match status" value="1"/>
</dbReference>
<dbReference type="GO" id="GO:0032418">
    <property type="term" value="P:lysosome localization"/>
    <property type="evidence" value="ECO:0007669"/>
    <property type="project" value="TreeGrafter"/>
</dbReference>
<evidence type="ECO:0000256" key="4">
    <source>
        <dbReference type="ARBA" id="ARBA00023228"/>
    </source>
</evidence>
<dbReference type="AlphaFoldDB" id="A0AAV6UK35"/>
<evidence type="ECO:0000259" key="6">
    <source>
        <dbReference type="PROSITE" id="PS50003"/>
    </source>
</evidence>
<evidence type="ECO:0000256" key="3">
    <source>
        <dbReference type="ARBA" id="ARBA00022490"/>
    </source>
</evidence>
<dbReference type="CDD" id="cd17680">
    <property type="entry name" value="RUN_PLEKHM2"/>
    <property type="match status" value="1"/>
</dbReference>
<dbReference type="Gene3D" id="1.20.58.900">
    <property type="match status" value="1"/>
</dbReference>
<evidence type="ECO:0000313" key="9">
    <source>
        <dbReference type="Proteomes" id="UP000827092"/>
    </source>
</evidence>
<dbReference type="InterPro" id="IPR011993">
    <property type="entry name" value="PH-like_dom_sf"/>
</dbReference>
<dbReference type="GO" id="GO:0010008">
    <property type="term" value="C:endosome membrane"/>
    <property type="evidence" value="ECO:0007669"/>
    <property type="project" value="TreeGrafter"/>
</dbReference>
<feature type="compositionally biased region" description="Low complexity" evidence="5">
    <location>
        <begin position="391"/>
        <end position="403"/>
    </location>
</feature>
<dbReference type="SMART" id="SM00593">
    <property type="entry name" value="RUN"/>
    <property type="match status" value="1"/>
</dbReference>
<dbReference type="Pfam" id="PF00169">
    <property type="entry name" value="PH"/>
    <property type="match status" value="1"/>
</dbReference>
<evidence type="ECO:0000256" key="2">
    <source>
        <dbReference type="ARBA" id="ARBA00004656"/>
    </source>
</evidence>
<feature type="domain" description="PH" evidence="6">
    <location>
        <begin position="683"/>
        <end position="785"/>
    </location>
</feature>
<evidence type="ECO:0000259" key="7">
    <source>
        <dbReference type="PROSITE" id="PS50826"/>
    </source>
</evidence>
<dbReference type="Pfam" id="PF23142">
    <property type="entry name" value="PH_PLEKHM2"/>
    <property type="match status" value="1"/>
</dbReference>
<sequence length="933" mass="105562">MVSTIPVSGTFSLSNTNEDSKERILFTLQVAVKQIQHCCSLRSESDQLSLNVKEVRQLCESLDKALFHGLKSYDSGYWSFVKEFTHSCTVGFLEKLENAQTAVQCGRAWLSLALNESSLESYFRSIVQNPRHIKKHYKSLALLCDEQRMQLVMMLMAGLEYVPINLDVENISFGSGLSFFGNSSCSENVNIFENMENNVLEVSKLKPTLSNPDLLPCDNASEVTCDFSTPTSEKSPSELNSPSNPESKSKSSDLNTTTHDEMELISHYINIDADNVSKANEDLEVVRAKVVRRTKRSVSQKAIETSGTETKGNAVDSSTKVKSDSSIENRLSKATTDSGLCLETPYSTDNDSTGSGTAVDDEYDPSLQLSFHGEFQQDFSVTFSTPKRKSSSLSGKSMDSRSSGIEERGNPEGQEDPIPSSLQDTLRSPLQTGDDGKDSNEELEEEEISIYDLHRVPECSDALKDCDSDTVDDCVALENGAEFGSRSENVDVVQQEMERLEVAESYDIKIGNNIHLYFIVEIFEHEEEILHKLFCAYSNFPEGQYQRVYFLLSNKSVYFLRPGNSQQKFYKAASVRYSSIDYISMDLSYQGFKIMDTNKRSYPLYTANEEMTRNILSHLEWGIRRYIPKLPLPSVHLDATTQTTALSKFLSSHFHCEKSEVKLDHYVLARWEDYTSSNVTPSGPVYQDYLMYRHKFVKENKATPWKPAYFLLKGGVLYCMEDEKSKPDFFIQMCAPHCRGCRRIHLLDRPHAFEIVRSNSDSLQLAAADTYEASKWLQCFLETVSLAGHFIDSETNIQKSCCTAIANGKIVSFVEEPRKSTYKLLGKANICDLVQVFIDPVSTNIVMLEFEIAEACKSSGEWIIYFESPVEKEKFLGILSQLWSEIFHLWSEIFHVSLGIENIKDLYLLKRYRQVADELKTEKQALVEFCSDS</sequence>
<feature type="region of interest" description="Disordered" evidence="5">
    <location>
        <begin position="294"/>
        <end position="363"/>
    </location>
</feature>
<evidence type="ECO:0000256" key="5">
    <source>
        <dbReference type="SAM" id="MobiDB-lite"/>
    </source>
</evidence>
<dbReference type="SMART" id="SM00233">
    <property type="entry name" value="PH"/>
    <property type="match status" value="1"/>
</dbReference>